<evidence type="ECO:0000256" key="6">
    <source>
        <dbReference type="ARBA" id="ARBA00022927"/>
    </source>
</evidence>
<evidence type="ECO:0000256" key="3">
    <source>
        <dbReference type="ARBA" id="ARBA00022448"/>
    </source>
</evidence>
<dbReference type="Pfam" id="PF18829">
    <property type="entry name" value="Importin_rep_6"/>
    <property type="match status" value="1"/>
</dbReference>
<sequence length="1205" mass="131732">MDAISSSSWNILLGNLLAVDNAIRKEAEVQFDQLKQKNCSDELLLSLGSIVHSDSPEEIRALAAVLLRRVLLRDAVSLWPRATDHARLILKQELLAVLEAGEENRGIRRKVCDTVGELASSILEDGQWDDLLPKVFEWNNAPMVTLREASFRVLEMVAIFLANQMAQEAETTASNSVLLDVTVLQTMAKGLADREGRVAVNAVRALGMLLLNLDTLDQIPRPELLVSVVPLVLETLHSLLVTRQFEQVMEVLEVLIEVAEPHAAFFKSSLRNFVETMVQIADAPRDENNENEMPDGCRQLAMELLVSLAEQAPARCRRLAKNMFVQTVYPVAFKMMLELHDIETWDVANCEDERSAGGQGIDQEISNFDVGSEALERLVGALGAKRSLPTCFALIQVYAARSDNWMSRHAALVGLCQILDALDNENLDAIVRHLLAQANDPHPRVCCTAVDVIGQLSVDQAPQFQEAYHSQALTVLAHYLNDFSKPRLQAHAATALRQFIDMCPPDLLTPYLDKMLHQLFALLQHSQATAPGANQIPTQAFIATRVVQEQAITAISSVATVAGASFTNYYAAVMPPLQQILMSCLQESVQAATTPSAVIKPQSNAPSSFTLGGITLECLSLIGQAVGKEVFSRDAPAILKVMAEMQATPSIVGNELIRTYLLQAWARCCTCLGHDFAPYLPLVMPTLLEAATQQAEFEVDLSTLSSDDDDDESGGSTDSEDIQLAQVNDKCLSIRTSILEEKATACQLLAGMVTDLEDAFFPYAEQVTQVLAPLLTECVHADIRASAIRAMPALVKCVAISTAASGSKDHNEAAIKQMVDFALGRLVNALTSEPDVDLVVSIMQSMTSCLQNARELHLTLELNEAQLRELVHGFLVVLGDSFQRRAIRRGRDSSDDMESGETEEDDDDEALQSSESQVTEQELQFVLGECIGTLAKIHGAKFFPVFMALLWEKVAAIAVPGCLMEDRRLALFVVDDVLEHCSGIAMRHLDVFLPVLISALRDVNEPGLVQAAAFGVGVCASQGGKAFAPHAEQCLQLLHNVVAHPRAHSRKQRNATDNAVAALGKMCEYQADAVDAAKLFPQWLELLPLRGDLEESVAVFRRLCRYVTDRHPLVLGAPDYRHLGKVVTVLSAVAEEKFLHKLSKVVGEKEAFALRQKIASTLGSLRATVPRSIMTQTWSSLSVSQQAALHALCVGVTNHVQGFLA</sequence>
<dbReference type="InterPro" id="IPR016024">
    <property type="entry name" value="ARM-type_fold"/>
</dbReference>
<gene>
    <name evidence="10" type="ORF">PDE001_LOCUS11436</name>
</gene>
<evidence type="ECO:0000313" key="10">
    <source>
        <dbReference type="EMBL" id="CAI5746446.1"/>
    </source>
</evidence>
<keyword evidence="4" id="KW-0963">Cytoplasm</keyword>
<comment type="subcellular location">
    <subcellularLocation>
        <location evidence="2">Cytoplasm</location>
    </subcellularLocation>
    <subcellularLocation>
        <location evidence="1">Nucleus</location>
    </subcellularLocation>
</comment>
<dbReference type="InterPro" id="IPR011989">
    <property type="entry name" value="ARM-like"/>
</dbReference>
<evidence type="ECO:0000259" key="9">
    <source>
        <dbReference type="SMART" id="SM01349"/>
    </source>
</evidence>
<organism evidence="10 11">
    <name type="scientific">Peronospora destructor</name>
    <dbReference type="NCBI Taxonomy" id="86335"/>
    <lineage>
        <taxon>Eukaryota</taxon>
        <taxon>Sar</taxon>
        <taxon>Stramenopiles</taxon>
        <taxon>Oomycota</taxon>
        <taxon>Peronosporomycetes</taxon>
        <taxon>Peronosporales</taxon>
        <taxon>Peronosporaceae</taxon>
        <taxon>Peronospora</taxon>
    </lineage>
</organism>
<dbReference type="AlphaFoldDB" id="A0AAV0VBB8"/>
<name>A0AAV0VBB8_9STRA</name>
<evidence type="ECO:0000256" key="1">
    <source>
        <dbReference type="ARBA" id="ARBA00004123"/>
    </source>
</evidence>
<evidence type="ECO:0000256" key="4">
    <source>
        <dbReference type="ARBA" id="ARBA00022490"/>
    </source>
</evidence>
<evidence type="ECO:0000256" key="8">
    <source>
        <dbReference type="SAM" id="MobiDB-lite"/>
    </source>
</evidence>
<evidence type="ECO:0000256" key="7">
    <source>
        <dbReference type="ARBA" id="ARBA00023242"/>
    </source>
</evidence>
<dbReference type="InterPro" id="IPR040122">
    <property type="entry name" value="Importin_beta"/>
</dbReference>
<dbReference type="EMBL" id="CANTFM010002576">
    <property type="protein sequence ID" value="CAI5746446.1"/>
    <property type="molecule type" value="Genomic_DNA"/>
</dbReference>
<feature type="domain" description="TOG" evidence="9">
    <location>
        <begin position="386"/>
        <end position="595"/>
    </location>
</feature>
<dbReference type="Proteomes" id="UP001162029">
    <property type="component" value="Unassembled WGS sequence"/>
</dbReference>
<keyword evidence="7" id="KW-0539">Nucleus</keyword>
<dbReference type="Gene3D" id="1.25.10.10">
    <property type="entry name" value="Leucine-rich Repeat Variant"/>
    <property type="match status" value="1"/>
</dbReference>
<proteinExistence type="predicted"/>
<dbReference type="InterPro" id="IPR041653">
    <property type="entry name" value="Importin_rep_4"/>
</dbReference>
<dbReference type="GO" id="GO:0006606">
    <property type="term" value="P:protein import into nucleus"/>
    <property type="evidence" value="ECO:0007669"/>
    <property type="project" value="InterPro"/>
</dbReference>
<dbReference type="InterPro" id="IPR034085">
    <property type="entry name" value="TOG"/>
</dbReference>
<dbReference type="GO" id="GO:0005737">
    <property type="term" value="C:cytoplasm"/>
    <property type="evidence" value="ECO:0007669"/>
    <property type="project" value="UniProtKB-SubCell"/>
</dbReference>
<dbReference type="InterPro" id="IPR057672">
    <property type="entry name" value="TPR_IPO4/5"/>
</dbReference>
<evidence type="ECO:0000256" key="5">
    <source>
        <dbReference type="ARBA" id="ARBA00022737"/>
    </source>
</evidence>
<feature type="compositionally biased region" description="Acidic residues" evidence="8">
    <location>
        <begin position="895"/>
        <end position="910"/>
    </location>
</feature>
<dbReference type="Pfam" id="PF25780">
    <property type="entry name" value="TPR_IPO5"/>
    <property type="match status" value="1"/>
</dbReference>
<dbReference type="SUPFAM" id="SSF48371">
    <property type="entry name" value="ARM repeat"/>
    <property type="match status" value="2"/>
</dbReference>
<dbReference type="GO" id="GO:0005634">
    <property type="term" value="C:nucleus"/>
    <property type="evidence" value="ECO:0007669"/>
    <property type="project" value="UniProtKB-SubCell"/>
</dbReference>
<accession>A0AAV0VBB8</accession>
<protein>
    <recommendedName>
        <fullName evidence="9">TOG domain-containing protein</fullName>
    </recommendedName>
</protein>
<dbReference type="Pfam" id="PF18808">
    <property type="entry name" value="Importin_rep_4"/>
    <property type="match status" value="1"/>
</dbReference>
<keyword evidence="5" id="KW-0677">Repeat</keyword>
<evidence type="ECO:0000313" key="11">
    <source>
        <dbReference type="Proteomes" id="UP001162029"/>
    </source>
</evidence>
<dbReference type="InterPro" id="IPR041389">
    <property type="entry name" value="Importin_rep_6"/>
</dbReference>
<comment type="caution">
    <text evidence="10">The sequence shown here is derived from an EMBL/GenBank/DDBJ whole genome shotgun (WGS) entry which is preliminary data.</text>
</comment>
<keyword evidence="6" id="KW-0653">Protein transport</keyword>
<keyword evidence="3" id="KW-0813">Transport</keyword>
<evidence type="ECO:0000256" key="2">
    <source>
        <dbReference type="ARBA" id="ARBA00004496"/>
    </source>
</evidence>
<feature type="region of interest" description="Disordered" evidence="8">
    <location>
        <begin position="889"/>
        <end position="914"/>
    </location>
</feature>
<keyword evidence="11" id="KW-1185">Reference proteome</keyword>
<dbReference type="SMART" id="SM01349">
    <property type="entry name" value="TOG"/>
    <property type="match status" value="1"/>
</dbReference>
<reference evidence="10" key="1">
    <citation type="submission" date="2022-12" db="EMBL/GenBank/DDBJ databases">
        <authorList>
            <person name="Webb A."/>
        </authorList>
    </citation>
    <scope>NUCLEOTIDE SEQUENCE</scope>
    <source>
        <strain evidence="10">Pd1</strain>
    </source>
</reference>
<dbReference type="PANTHER" id="PTHR10527">
    <property type="entry name" value="IMPORTIN BETA"/>
    <property type="match status" value="1"/>
</dbReference>